<evidence type="ECO:0000313" key="4">
    <source>
        <dbReference type="Proteomes" id="UP001472677"/>
    </source>
</evidence>
<dbReference type="SUPFAM" id="SSF52743">
    <property type="entry name" value="Subtilisin-like"/>
    <property type="match status" value="1"/>
</dbReference>
<accession>A0ABR2EBY8</accession>
<proteinExistence type="inferred from homology"/>
<dbReference type="InterPro" id="IPR036852">
    <property type="entry name" value="Peptidase_S8/S53_dom_sf"/>
</dbReference>
<reference evidence="3 4" key="1">
    <citation type="journal article" date="2024" name="G3 (Bethesda)">
        <title>Genome assembly of Hibiscus sabdariffa L. provides insights into metabolisms of medicinal natural products.</title>
        <authorList>
            <person name="Kim T."/>
        </authorList>
    </citation>
    <scope>NUCLEOTIDE SEQUENCE [LARGE SCALE GENOMIC DNA]</scope>
    <source>
        <strain evidence="3">TK-2024</strain>
        <tissue evidence="3">Old leaves</tissue>
    </source>
</reference>
<dbReference type="InterPro" id="IPR045051">
    <property type="entry name" value="SBT"/>
</dbReference>
<evidence type="ECO:0000256" key="1">
    <source>
        <dbReference type="ARBA" id="ARBA00011073"/>
    </source>
</evidence>
<organism evidence="3 4">
    <name type="scientific">Hibiscus sabdariffa</name>
    <name type="common">roselle</name>
    <dbReference type="NCBI Taxonomy" id="183260"/>
    <lineage>
        <taxon>Eukaryota</taxon>
        <taxon>Viridiplantae</taxon>
        <taxon>Streptophyta</taxon>
        <taxon>Embryophyta</taxon>
        <taxon>Tracheophyta</taxon>
        <taxon>Spermatophyta</taxon>
        <taxon>Magnoliopsida</taxon>
        <taxon>eudicotyledons</taxon>
        <taxon>Gunneridae</taxon>
        <taxon>Pentapetalae</taxon>
        <taxon>rosids</taxon>
        <taxon>malvids</taxon>
        <taxon>Malvales</taxon>
        <taxon>Malvaceae</taxon>
        <taxon>Malvoideae</taxon>
        <taxon>Hibiscus</taxon>
    </lineage>
</organism>
<comment type="caution">
    <text evidence="3">The sequence shown here is derived from an EMBL/GenBank/DDBJ whole genome shotgun (WGS) entry which is preliminary data.</text>
</comment>
<dbReference type="EMBL" id="JBBPBM010000016">
    <property type="protein sequence ID" value="KAK8557628.1"/>
    <property type="molecule type" value="Genomic_DNA"/>
</dbReference>
<evidence type="ECO:0000313" key="3">
    <source>
        <dbReference type="EMBL" id="KAK8557628.1"/>
    </source>
</evidence>
<evidence type="ECO:0000256" key="2">
    <source>
        <dbReference type="ARBA" id="ARBA00022729"/>
    </source>
</evidence>
<name>A0ABR2EBY8_9ROSI</name>
<gene>
    <name evidence="3" type="ORF">V6N12_009857</name>
</gene>
<dbReference type="Proteomes" id="UP001472677">
    <property type="component" value="Unassembled WGS sequence"/>
</dbReference>
<sequence>MILANGAFDGERLVADCHVLPATAVSATNDGEIRGYIDSTSKSKSPAIATIVFQGTRLGVQPTPIVASFSARGPNLETPEILKPNMIAPGLNILAAWLDKAAHPGETIID</sequence>
<dbReference type="CDD" id="cd02120">
    <property type="entry name" value="PA_subtilisin_like"/>
    <property type="match status" value="1"/>
</dbReference>
<keyword evidence="2" id="KW-0732">Signal</keyword>
<dbReference type="Gene3D" id="3.40.50.200">
    <property type="entry name" value="Peptidase S8/S53 domain"/>
    <property type="match status" value="1"/>
</dbReference>
<comment type="similarity">
    <text evidence="1">Belongs to the peptidase S8 family.</text>
</comment>
<keyword evidence="4" id="KW-1185">Reference proteome</keyword>
<dbReference type="PANTHER" id="PTHR10795">
    <property type="entry name" value="PROPROTEIN CONVERTASE SUBTILISIN/KEXIN"/>
    <property type="match status" value="1"/>
</dbReference>
<dbReference type="Gene3D" id="3.50.30.30">
    <property type="match status" value="1"/>
</dbReference>
<protein>
    <submittedName>
        <fullName evidence="3">Uncharacterized protein</fullName>
    </submittedName>
</protein>